<keyword evidence="4 9" id="KW-0812">Transmembrane</keyword>
<keyword evidence="6 9" id="KW-1133">Transmembrane helix</keyword>
<dbReference type="PANTHER" id="PTHR43341:SF4">
    <property type="entry name" value="ARGININE PERMEASE CAN1-RELATED"/>
    <property type="match status" value="1"/>
</dbReference>
<gene>
    <name evidence="11" type="primary">TPHA0B04480</name>
    <name evidence="11" type="ordered locus">TPHA_0B04480</name>
</gene>
<evidence type="ECO:0000256" key="5">
    <source>
        <dbReference type="ARBA" id="ARBA00022970"/>
    </source>
</evidence>
<keyword evidence="3" id="KW-0813">Transport</keyword>
<evidence type="ECO:0000256" key="1">
    <source>
        <dbReference type="ARBA" id="ARBA00004141"/>
    </source>
</evidence>
<feature type="transmembrane region" description="Helical" evidence="9">
    <location>
        <begin position="184"/>
        <end position="202"/>
    </location>
</feature>
<evidence type="ECO:0000256" key="6">
    <source>
        <dbReference type="ARBA" id="ARBA00022989"/>
    </source>
</evidence>
<feature type="transmembrane region" description="Helical" evidence="9">
    <location>
        <begin position="390"/>
        <end position="415"/>
    </location>
</feature>
<feature type="transmembrane region" description="Helical" evidence="9">
    <location>
        <begin position="541"/>
        <end position="561"/>
    </location>
</feature>
<feature type="transmembrane region" description="Helical" evidence="9">
    <location>
        <begin position="106"/>
        <end position="124"/>
    </location>
</feature>
<keyword evidence="5" id="KW-0029">Amino-acid transport</keyword>
<dbReference type="InterPro" id="IPR004840">
    <property type="entry name" value="Amino_acid_permease_CS"/>
</dbReference>
<comment type="similarity">
    <text evidence="2">Belongs to the amino acid-polyamine-organocation (APC) superfamily. YAT (TC 2.A.3.10) family.</text>
</comment>
<dbReference type="OMA" id="MFAYLAV"/>
<feature type="transmembrane region" description="Helical" evidence="9">
    <location>
        <begin position="241"/>
        <end position="267"/>
    </location>
</feature>
<dbReference type="HOGENOM" id="CLU_007946_12_1_1"/>
<feature type="domain" description="Amino acid permease/ SLC12A" evidence="10">
    <location>
        <begin position="105"/>
        <end position="567"/>
    </location>
</feature>
<name>G8BQ36_TETPH</name>
<evidence type="ECO:0000256" key="3">
    <source>
        <dbReference type="ARBA" id="ARBA00022448"/>
    </source>
</evidence>
<dbReference type="RefSeq" id="XP_003684551.1">
    <property type="nucleotide sequence ID" value="XM_003684503.1"/>
</dbReference>
<reference evidence="11 12" key="1">
    <citation type="journal article" date="2011" name="Proc. Natl. Acad. Sci. U.S.A.">
        <title>Evolutionary erosion of yeast sex chromosomes by mating-type switching accidents.</title>
        <authorList>
            <person name="Gordon J.L."/>
            <person name="Armisen D."/>
            <person name="Proux-Wera E."/>
            <person name="Oheigeartaigh S.S."/>
            <person name="Byrne K.P."/>
            <person name="Wolfe K.H."/>
        </authorList>
    </citation>
    <scope>NUCLEOTIDE SEQUENCE [LARGE SCALE GENOMIC DNA]</scope>
    <source>
        <strain evidence="12">ATCC 24235 / CBS 4417 / NBRC 1672 / NRRL Y-8282 / UCD 70-5</strain>
    </source>
</reference>
<evidence type="ECO:0000313" key="12">
    <source>
        <dbReference type="Proteomes" id="UP000005666"/>
    </source>
</evidence>
<dbReference type="eggNOG" id="KOG1286">
    <property type="taxonomic scope" value="Eukaryota"/>
</dbReference>
<evidence type="ECO:0000256" key="2">
    <source>
        <dbReference type="ARBA" id="ARBA00006983"/>
    </source>
</evidence>
<feature type="transmembrane region" description="Helical" evidence="9">
    <location>
        <begin position="511"/>
        <end position="535"/>
    </location>
</feature>
<keyword evidence="7 9" id="KW-0472">Membrane</keyword>
<feature type="transmembrane region" description="Helical" evidence="9">
    <location>
        <begin position="214"/>
        <end position="235"/>
    </location>
</feature>
<feature type="transmembrane region" description="Helical" evidence="9">
    <location>
        <begin position="464"/>
        <end position="485"/>
    </location>
</feature>
<feature type="compositionally biased region" description="Polar residues" evidence="8">
    <location>
        <begin position="1"/>
        <end position="26"/>
    </location>
</feature>
<proteinExistence type="inferred from homology"/>
<feature type="transmembrane region" description="Helical" evidence="9">
    <location>
        <begin position="130"/>
        <end position="149"/>
    </location>
</feature>
<dbReference type="Proteomes" id="UP000005666">
    <property type="component" value="Chromosome 2"/>
</dbReference>
<evidence type="ECO:0000256" key="4">
    <source>
        <dbReference type="ARBA" id="ARBA00022692"/>
    </source>
</evidence>
<comment type="subcellular location">
    <subcellularLocation>
        <location evidence="1">Membrane</location>
        <topology evidence="1">Multi-pass membrane protein</topology>
    </subcellularLocation>
</comment>
<evidence type="ECO:0000256" key="9">
    <source>
        <dbReference type="SAM" id="Phobius"/>
    </source>
</evidence>
<dbReference type="GeneID" id="11535060"/>
<evidence type="ECO:0000256" key="7">
    <source>
        <dbReference type="ARBA" id="ARBA00023136"/>
    </source>
</evidence>
<feature type="transmembrane region" description="Helical" evidence="9">
    <location>
        <begin position="337"/>
        <end position="358"/>
    </location>
</feature>
<dbReference type="InterPro" id="IPR004841">
    <property type="entry name" value="AA-permease/SLC12A_dom"/>
</dbReference>
<dbReference type="FunFam" id="1.20.1740.10:FF:000006">
    <property type="entry name" value="General amino acid permease"/>
    <property type="match status" value="1"/>
</dbReference>
<keyword evidence="12" id="KW-1185">Reference proteome</keyword>
<dbReference type="InterPro" id="IPR004762">
    <property type="entry name" value="Amino_acid_permease_fungi"/>
</dbReference>
<dbReference type="AlphaFoldDB" id="G8BQ36"/>
<dbReference type="Pfam" id="PF00324">
    <property type="entry name" value="AA_permease"/>
    <property type="match status" value="1"/>
</dbReference>
<evidence type="ECO:0000256" key="8">
    <source>
        <dbReference type="SAM" id="MobiDB-lite"/>
    </source>
</evidence>
<protein>
    <recommendedName>
        <fullName evidence="10">Amino acid permease/ SLC12A domain-containing protein</fullName>
    </recommendedName>
</protein>
<dbReference type="PANTHER" id="PTHR43341">
    <property type="entry name" value="AMINO ACID PERMEASE"/>
    <property type="match status" value="1"/>
</dbReference>
<feature type="region of interest" description="Disordered" evidence="8">
    <location>
        <begin position="1"/>
        <end position="74"/>
    </location>
</feature>
<dbReference type="EMBL" id="HE612857">
    <property type="protein sequence ID" value="CCE62117.1"/>
    <property type="molecule type" value="Genomic_DNA"/>
</dbReference>
<dbReference type="InterPro" id="IPR050524">
    <property type="entry name" value="APC_YAT"/>
</dbReference>
<evidence type="ECO:0000313" key="11">
    <source>
        <dbReference type="EMBL" id="CCE62117.1"/>
    </source>
</evidence>
<dbReference type="GO" id="GO:0016020">
    <property type="term" value="C:membrane"/>
    <property type="evidence" value="ECO:0007669"/>
    <property type="project" value="UniProtKB-SubCell"/>
</dbReference>
<accession>G8BQ36</accession>
<dbReference type="Gene3D" id="1.20.1740.10">
    <property type="entry name" value="Amino acid/polyamine transporter I"/>
    <property type="match status" value="1"/>
</dbReference>
<sequence length="603" mass="67002">MSQKDLSQYELQSYTSNNRSSASEMNKGSDAKEKVDVISSSGSLSKRKRINRSRANSNSDLEGSAADGTARARDIDNADVDDDDYYMDEGVVKEAEVKRQLKQRHIGMIALGGTIGTGLFIGIATPLGNAGPVGALIAYLFMATIVFSVTQSLGEMATFIPVTSSFTVFSSRFLSPAIGAANGYMYWFSWAVTFALELSVVGQIIQFWTHAVPLSAWIVIWWVILTIMNLFPVKFYGEFEFWVASIKVLAIIGFLIYCLCMVCGAGVTGPVGFRYWRNPGPWGPGIISKDVNEGRFLGWVSSLINAAFTYQGTELVGITAGEAANPRKTVPRAIKKVTFRILIFYILSLFFIGLLVPYDDEKLTSTDSYISASPFIIAIENSGTKILPHIFNAVILSTIISAGNSNVYVGSRILFGLAKTKLAPKWFGYTSRGGVPYYSVFFTSSFGALAFLEVSSGGAKAFNWLLNIISVAGFFAWLLISIAHVRFMQALKHRGISRDDLPFKARFMPHLAYYSIFFMTIIIIIQGFTAFAPTFNGSDFVAAYISIFLFFFLWLCFQLYFRSKLLWTVEEVDIDTDRRDVDAIIWEDSGPKTFWDKFWDVVA</sequence>
<dbReference type="PROSITE" id="PS00218">
    <property type="entry name" value="AMINO_ACID_PERMEASE_1"/>
    <property type="match status" value="1"/>
</dbReference>
<evidence type="ECO:0000259" key="10">
    <source>
        <dbReference type="Pfam" id="PF00324"/>
    </source>
</evidence>
<dbReference type="KEGG" id="tpf:TPHA_0B04480"/>
<organism evidence="11 12">
    <name type="scientific">Tetrapisispora phaffii (strain ATCC 24235 / CBS 4417 / NBRC 1672 / NRRL Y-8282 / UCD 70-5)</name>
    <name type="common">Yeast</name>
    <name type="synonym">Fabospora phaffii</name>
    <dbReference type="NCBI Taxonomy" id="1071381"/>
    <lineage>
        <taxon>Eukaryota</taxon>
        <taxon>Fungi</taxon>
        <taxon>Dikarya</taxon>
        <taxon>Ascomycota</taxon>
        <taxon>Saccharomycotina</taxon>
        <taxon>Saccharomycetes</taxon>
        <taxon>Saccharomycetales</taxon>
        <taxon>Saccharomycetaceae</taxon>
        <taxon>Tetrapisispora</taxon>
    </lineage>
</organism>
<dbReference type="GO" id="GO:0015171">
    <property type="term" value="F:amino acid transmembrane transporter activity"/>
    <property type="evidence" value="ECO:0007669"/>
    <property type="project" value="TreeGrafter"/>
</dbReference>
<dbReference type="OrthoDB" id="3900342at2759"/>
<feature type="transmembrane region" description="Helical" evidence="9">
    <location>
        <begin position="435"/>
        <end position="452"/>
    </location>
</feature>
<feature type="compositionally biased region" description="Basic and acidic residues" evidence="8">
    <location>
        <begin position="27"/>
        <end position="36"/>
    </location>
</feature>
<dbReference type="NCBIfam" id="TIGR00913">
    <property type="entry name" value="2A0310"/>
    <property type="match status" value="1"/>
</dbReference>